<proteinExistence type="inferred from homology"/>
<feature type="transmembrane region" description="Helical" evidence="8">
    <location>
        <begin position="215"/>
        <end position="234"/>
    </location>
</feature>
<dbReference type="EMBL" id="BBVC01000091">
    <property type="protein sequence ID" value="GAO98778.1"/>
    <property type="molecule type" value="Genomic_DNA"/>
</dbReference>
<dbReference type="GO" id="GO:0055085">
    <property type="term" value="P:transmembrane transport"/>
    <property type="evidence" value="ECO:0007669"/>
    <property type="project" value="TreeGrafter"/>
</dbReference>
<keyword evidence="3" id="KW-0813">Transport</keyword>
<evidence type="ECO:0000256" key="2">
    <source>
        <dbReference type="ARBA" id="ARBA00009773"/>
    </source>
</evidence>
<organism evidence="9 10">
    <name type="scientific">Caedimonas varicaedens</name>
    <dbReference type="NCBI Taxonomy" id="1629334"/>
    <lineage>
        <taxon>Bacteria</taxon>
        <taxon>Pseudomonadati</taxon>
        <taxon>Pseudomonadota</taxon>
        <taxon>Alphaproteobacteria</taxon>
        <taxon>Holosporales</taxon>
        <taxon>Caedimonadaceae</taxon>
        <taxon>Caedimonas</taxon>
    </lineage>
</organism>
<dbReference type="OrthoDB" id="5792512at2"/>
<sequence length="357" mass="39620">MEMHSYALNRKFWIWSIIIILGVLGIYTVKGILLPFVVGLIIAYLLNPVVARLEEVHIPRTLGSAILILLSFLTIIEFFLFAIPFLQNELIALTKRLPSYGERIYGTLQPFLSQFSDFVSIQDVEQLKEKASAYMGDMFKWSLSAAVGILGNTLALANLISLVILTPVVAFYLLRDWSRFTVGMEKLLPRDQARTIMTQINQINKTLGSYLRGQCLVCLCLSIIYSTGLMMAGLDYAITIGIATGILAFIPYVGFLIGAVSAIGLAMAQFHDWASIGWVAFVFLIGLSAEAYFLTPKLIGDRIGLHPVWIIFSLLAGGLLFGFLGMFLAMPVAATLGVVVRFFMNKYFQSDFYHGHG</sequence>
<protein>
    <submittedName>
        <fullName evidence="9">AI-2 transport protein TqsA</fullName>
    </submittedName>
</protein>
<evidence type="ECO:0000313" key="9">
    <source>
        <dbReference type="EMBL" id="GAO98778.1"/>
    </source>
</evidence>
<comment type="similarity">
    <text evidence="2">Belongs to the autoinducer-2 exporter (AI-2E) (TC 2.A.86) family.</text>
</comment>
<feature type="transmembrane region" description="Helical" evidence="8">
    <location>
        <begin position="145"/>
        <end position="174"/>
    </location>
</feature>
<keyword evidence="7 8" id="KW-0472">Membrane</keyword>
<evidence type="ECO:0000256" key="3">
    <source>
        <dbReference type="ARBA" id="ARBA00022448"/>
    </source>
</evidence>
<comment type="subcellular location">
    <subcellularLocation>
        <location evidence="1">Cell membrane</location>
        <topology evidence="1">Multi-pass membrane protein</topology>
    </subcellularLocation>
</comment>
<evidence type="ECO:0000256" key="5">
    <source>
        <dbReference type="ARBA" id="ARBA00022692"/>
    </source>
</evidence>
<dbReference type="InterPro" id="IPR002549">
    <property type="entry name" value="AI-2E-like"/>
</dbReference>
<keyword evidence="5 8" id="KW-0812">Transmembrane</keyword>
<evidence type="ECO:0000256" key="4">
    <source>
        <dbReference type="ARBA" id="ARBA00022475"/>
    </source>
</evidence>
<feature type="transmembrane region" description="Helical" evidence="8">
    <location>
        <begin position="307"/>
        <end position="340"/>
    </location>
</feature>
<feature type="transmembrane region" description="Helical" evidence="8">
    <location>
        <begin position="273"/>
        <end position="295"/>
    </location>
</feature>
<evidence type="ECO:0000256" key="1">
    <source>
        <dbReference type="ARBA" id="ARBA00004651"/>
    </source>
</evidence>
<gene>
    <name evidence="9" type="primary">tqsA</name>
    <name evidence="9" type="ORF">Cva_01447</name>
</gene>
<feature type="transmembrane region" description="Helical" evidence="8">
    <location>
        <begin position="240"/>
        <end position="266"/>
    </location>
</feature>
<dbReference type="Proteomes" id="UP000036771">
    <property type="component" value="Unassembled WGS sequence"/>
</dbReference>
<keyword evidence="6 8" id="KW-1133">Transmembrane helix</keyword>
<comment type="caution">
    <text evidence="9">The sequence shown here is derived from an EMBL/GenBank/DDBJ whole genome shotgun (WGS) entry which is preliminary data.</text>
</comment>
<evidence type="ECO:0000313" key="10">
    <source>
        <dbReference type="Proteomes" id="UP000036771"/>
    </source>
</evidence>
<accession>A0A0K8MEW3</accession>
<evidence type="ECO:0000256" key="7">
    <source>
        <dbReference type="ARBA" id="ARBA00023136"/>
    </source>
</evidence>
<feature type="transmembrane region" description="Helical" evidence="8">
    <location>
        <begin position="65"/>
        <end position="86"/>
    </location>
</feature>
<feature type="transmembrane region" description="Helical" evidence="8">
    <location>
        <begin position="12"/>
        <end position="29"/>
    </location>
</feature>
<evidence type="ECO:0000256" key="8">
    <source>
        <dbReference type="SAM" id="Phobius"/>
    </source>
</evidence>
<reference evidence="9 10" key="1">
    <citation type="submission" date="2015-03" db="EMBL/GenBank/DDBJ databases">
        <title>Caedibacter varicaedens, whole genome shotgun sequence.</title>
        <authorList>
            <person name="Suzuki H."/>
            <person name="Dapper A.L."/>
            <person name="Gibson A.K."/>
            <person name="Jackson C."/>
            <person name="Lee H."/>
            <person name="Pejaver V.R."/>
            <person name="Doak T."/>
            <person name="Lynch M."/>
        </authorList>
    </citation>
    <scope>NUCLEOTIDE SEQUENCE [LARGE SCALE GENOMIC DNA]</scope>
</reference>
<feature type="transmembrane region" description="Helical" evidence="8">
    <location>
        <begin position="35"/>
        <end position="53"/>
    </location>
</feature>
<dbReference type="STRING" id="1629334.Cva_01447"/>
<dbReference type="PANTHER" id="PTHR21716">
    <property type="entry name" value="TRANSMEMBRANE PROTEIN"/>
    <property type="match status" value="1"/>
</dbReference>
<dbReference type="AlphaFoldDB" id="A0A0K8MEW3"/>
<keyword evidence="4" id="KW-1003">Cell membrane</keyword>
<dbReference type="Pfam" id="PF01594">
    <property type="entry name" value="AI-2E_transport"/>
    <property type="match status" value="1"/>
</dbReference>
<dbReference type="PANTHER" id="PTHR21716:SF53">
    <property type="entry name" value="PERMEASE PERM-RELATED"/>
    <property type="match status" value="1"/>
</dbReference>
<evidence type="ECO:0000256" key="6">
    <source>
        <dbReference type="ARBA" id="ARBA00022989"/>
    </source>
</evidence>
<dbReference type="GO" id="GO:0005886">
    <property type="term" value="C:plasma membrane"/>
    <property type="evidence" value="ECO:0007669"/>
    <property type="project" value="UniProtKB-SubCell"/>
</dbReference>
<name>A0A0K8MEW3_9PROT</name>
<keyword evidence="10" id="KW-1185">Reference proteome</keyword>